<dbReference type="GO" id="GO:0019843">
    <property type="term" value="F:rRNA binding"/>
    <property type="evidence" value="ECO:0007669"/>
    <property type="project" value="EnsemblFungi"/>
</dbReference>
<evidence type="ECO:0000259" key="3">
    <source>
        <dbReference type="Pfam" id="PF12923"/>
    </source>
</evidence>
<dbReference type="GO" id="GO:0000028">
    <property type="term" value="P:ribosomal small subunit assembly"/>
    <property type="evidence" value="ECO:0007669"/>
    <property type="project" value="EnsemblFungi"/>
</dbReference>
<feature type="coiled-coil region" evidence="2">
    <location>
        <begin position="224"/>
        <end position="272"/>
    </location>
</feature>
<dbReference type="RefSeq" id="XP_022458488.1">
    <property type="nucleotide sequence ID" value="XM_022602711.1"/>
</dbReference>
<dbReference type="GO" id="GO:0006364">
    <property type="term" value="P:rRNA processing"/>
    <property type="evidence" value="ECO:0007669"/>
    <property type="project" value="EnsemblFungi"/>
</dbReference>
<dbReference type="GeneID" id="34519876"/>
<reference evidence="5" key="2">
    <citation type="submission" date="2014-02" db="EMBL/GenBank/DDBJ databases">
        <title>Complete DNA sequence of /Kuraishia capsulata/ illustrates novel genomic features among budding yeasts (/Saccharomycotina/).</title>
        <authorList>
            <person name="Morales L."/>
            <person name="Noel B."/>
            <person name="Porcel B."/>
            <person name="Marcet-Houben M."/>
            <person name="Hullo M-F."/>
            <person name="Sacerdot C."/>
            <person name="Tekaia F."/>
            <person name="Leh-Louis V."/>
            <person name="Despons L."/>
            <person name="Khanna V."/>
            <person name="Aury J-M."/>
            <person name="Barbe V."/>
            <person name="Couloux A."/>
            <person name="Labadie K."/>
            <person name="Pelletier E."/>
            <person name="Souciet J-L."/>
            <person name="Boekhout T."/>
            <person name="Gabaldon T."/>
            <person name="Wincker P."/>
            <person name="Dujon B."/>
        </authorList>
    </citation>
    <scope>NUCLEOTIDE SEQUENCE</scope>
    <source>
        <strain evidence="5">CBS 1993</strain>
    </source>
</reference>
<dbReference type="STRING" id="1382522.W6MVS9"/>
<dbReference type="HOGENOM" id="CLU_053375_0_0_1"/>
<feature type="domain" description="Ribosomal RNA-processing protein 7 C-terminal" evidence="3">
    <location>
        <begin position="166"/>
        <end position="285"/>
    </location>
</feature>
<dbReference type="GO" id="GO:0060962">
    <property type="term" value="P:regulation of ribosomal protein gene transcription by RNA polymerase II"/>
    <property type="evidence" value="ECO:0007669"/>
    <property type="project" value="EnsemblFungi"/>
</dbReference>
<gene>
    <name evidence="5" type="ORF">KUCA_T00002457001</name>
</gene>
<dbReference type="GO" id="GO:0034456">
    <property type="term" value="C:UTP-C complex"/>
    <property type="evidence" value="ECO:0007669"/>
    <property type="project" value="EnsemblFungi"/>
</dbReference>
<dbReference type="CDD" id="cd12950">
    <property type="entry name" value="RRP7_Rrp7p"/>
    <property type="match status" value="1"/>
</dbReference>
<evidence type="ECO:0000259" key="4">
    <source>
        <dbReference type="Pfam" id="PF17799"/>
    </source>
</evidence>
<proteinExistence type="inferred from homology"/>
<evidence type="ECO:0000256" key="1">
    <source>
        <dbReference type="ARBA" id="ARBA00006110"/>
    </source>
</evidence>
<dbReference type="InterPro" id="IPR040446">
    <property type="entry name" value="RRP7"/>
</dbReference>
<name>W6MVS9_9ASCO</name>
<dbReference type="GO" id="GO:0042790">
    <property type="term" value="P:nucleolar large rRNA transcription by RNA polymerase I"/>
    <property type="evidence" value="ECO:0007669"/>
    <property type="project" value="EnsemblFungi"/>
</dbReference>
<evidence type="ECO:0000313" key="5">
    <source>
        <dbReference type="EMBL" id="CDK26485.1"/>
    </source>
</evidence>
<accession>W6MVS9</accession>
<dbReference type="PANTHER" id="PTHR13191:SF0">
    <property type="entry name" value="RIBOSOMAL RNA-PROCESSING PROTEIN 7 HOMOLOG A-RELATED"/>
    <property type="match status" value="1"/>
</dbReference>
<sequence length="285" mass="32559">MSKGYTVLPIRLVSPPQLADTAAVHHLYLKRHSTTQRDPTLVDIANRSLFIVNLPFGANFESFKRFFGEISTGAIIEGVHVSSPEIDLTKLTSEMKNNTALEFGEKKEQEKFILPLNTALVTFLDTSGVDLALQSVRKLASSKRLARWPVAVSTGSKRYSSLLEETVLESEGLAERVAHDMELFAAKELDDLQELNEMKNKVDADGFTLVVGSHRKTKNGILGKLQHSRDLEKINRKMKKKEKTDFYKFQIRERKKQEMNDLLAKFKEDQERVKVMRSKREFKPY</sequence>
<dbReference type="OrthoDB" id="5390at2759"/>
<dbReference type="GO" id="GO:0032040">
    <property type="term" value="C:small-subunit processome"/>
    <property type="evidence" value="ECO:0007669"/>
    <property type="project" value="EnsemblFungi"/>
</dbReference>
<dbReference type="Pfam" id="PF17799">
    <property type="entry name" value="RRM_Rrp7"/>
    <property type="match status" value="1"/>
</dbReference>
<dbReference type="InterPro" id="IPR040447">
    <property type="entry name" value="RRM_Rrp7"/>
</dbReference>
<evidence type="ECO:0000313" key="6">
    <source>
        <dbReference type="Proteomes" id="UP000019384"/>
    </source>
</evidence>
<feature type="domain" description="Rrp7 RRM-like N-terminal" evidence="4">
    <location>
        <begin position="3"/>
        <end position="161"/>
    </location>
</feature>
<dbReference type="EMBL" id="HG793127">
    <property type="protein sequence ID" value="CDK26485.1"/>
    <property type="molecule type" value="Genomic_DNA"/>
</dbReference>
<dbReference type="AlphaFoldDB" id="W6MVS9"/>
<evidence type="ECO:0000256" key="2">
    <source>
        <dbReference type="SAM" id="Coils"/>
    </source>
</evidence>
<keyword evidence="2" id="KW-0175">Coiled coil</keyword>
<dbReference type="Pfam" id="PF12923">
    <property type="entry name" value="RRP7"/>
    <property type="match status" value="1"/>
</dbReference>
<comment type="similarity">
    <text evidence="1">Belongs to the RRP7 family.</text>
</comment>
<dbReference type="Proteomes" id="UP000019384">
    <property type="component" value="Unassembled WGS sequence"/>
</dbReference>
<reference evidence="5" key="1">
    <citation type="submission" date="2013-12" db="EMBL/GenBank/DDBJ databases">
        <authorList>
            <person name="Genoscope - CEA"/>
        </authorList>
    </citation>
    <scope>NUCLEOTIDE SEQUENCE</scope>
    <source>
        <strain evidence="5">CBS 1993</strain>
    </source>
</reference>
<organism evidence="5 6">
    <name type="scientific">Kuraishia capsulata CBS 1993</name>
    <dbReference type="NCBI Taxonomy" id="1382522"/>
    <lineage>
        <taxon>Eukaryota</taxon>
        <taxon>Fungi</taxon>
        <taxon>Dikarya</taxon>
        <taxon>Ascomycota</taxon>
        <taxon>Saccharomycotina</taxon>
        <taxon>Pichiomycetes</taxon>
        <taxon>Pichiales</taxon>
        <taxon>Pichiaceae</taxon>
        <taxon>Kuraishia</taxon>
    </lineage>
</organism>
<dbReference type="GO" id="GO:0032545">
    <property type="term" value="C:CURI complex"/>
    <property type="evidence" value="ECO:0007669"/>
    <property type="project" value="EnsemblFungi"/>
</dbReference>
<keyword evidence="6" id="KW-1185">Reference proteome</keyword>
<protein>
    <recommendedName>
        <fullName evidence="7">Ribosomal RNA-processing protein 7 C-terminal domain-containing protein</fullName>
    </recommendedName>
</protein>
<dbReference type="PANTHER" id="PTHR13191">
    <property type="entry name" value="RIBOSOMAL RNA PROCESSING PROTEIN 7-RELATED"/>
    <property type="match status" value="1"/>
</dbReference>
<evidence type="ECO:0008006" key="7">
    <source>
        <dbReference type="Google" id="ProtNLM"/>
    </source>
</evidence>
<dbReference type="InterPro" id="IPR024326">
    <property type="entry name" value="RRP7_C"/>
</dbReference>
<dbReference type="Gene3D" id="6.10.250.1770">
    <property type="match status" value="1"/>
</dbReference>